<reference evidence="5 6" key="1">
    <citation type="journal article" date="2019" name="Microbiol. Resour. Announc.">
        <title>Complete Genome Sequence of Halomonas sulfidaeris Strain Esulfide1 Isolated from a Metal Sulfide Rock at a Depth of 2,200 Meters, Obtained Using Nanopore Sequencing.</title>
        <authorList>
            <person name="Saito M."/>
            <person name="Nishigata A."/>
            <person name="Galipon J."/>
            <person name="Arakawa K."/>
        </authorList>
    </citation>
    <scope>NUCLEOTIDE SEQUENCE [LARGE SCALE GENOMIC DNA]</scope>
    <source>
        <strain evidence="5 6">ATCC BAA-803</strain>
    </source>
</reference>
<feature type="compositionally biased region" description="Polar residues" evidence="3">
    <location>
        <begin position="1"/>
        <end position="12"/>
    </location>
</feature>
<dbReference type="PANTHER" id="PTHR11527">
    <property type="entry name" value="HEAT-SHOCK PROTEIN 20 FAMILY MEMBER"/>
    <property type="match status" value="1"/>
</dbReference>
<proteinExistence type="inferred from homology"/>
<accession>A0A455UEJ4</accession>
<dbReference type="InterPro" id="IPR008978">
    <property type="entry name" value="HSP20-like_chaperone"/>
</dbReference>
<sequence length="156" mass="17133">MNNVVRSSNHSPLQRHDEDKRSQETLLPAVDIIEESNALKLIADMPGVTHETLKIELDNNVLSLEGEIALSMPDGMSALHAEVRGQRFARRFNLSHEVDSDAITATIVNGVLTLTLPKRIATARDASKSRRHNAIGKLTAPCFSFSTWGGTFPGYI</sequence>
<evidence type="ECO:0000256" key="3">
    <source>
        <dbReference type="SAM" id="MobiDB-lite"/>
    </source>
</evidence>
<protein>
    <submittedName>
        <fullName evidence="5">Molecular chaperone</fullName>
    </submittedName>
</protein>
<dbReference type="PROSITE" id="PS01031">
    <property type="entry name" value="SHSP"/>
    <property type="match status" value="1"/>
</dbReference>
<evidence type="ECO:0000256" key="2">
    <source>
        <dbReference type="RuleBase" id="RU003616"/>
    </source>
</evidence>
<dbReference type="Proteomes" id="UP000320231">
    <property type="component" value="Chromosome"/>
</dbReference>
<dbReference type="CDD" id="cd06464">
    <property type="entry name" value="ACD_sHsps-like"/>
    <property type="match status" value="1"/>
</dbReference>
<dbReference type="Gene3D" id="2.60.40.790">
    <property type="match status" value="1"/>
</dbReference>
<dbReference type="Pfam" id="PF00011">
    <property type="entry name" value="HSP20"/>
    <property type="match status" value="1"/>
</dbReference>
<dbReference type="EMBL" id="AP019514">
    <property type="protein sequence ID" value="BBI64620.1"/>
    <property type="molecule type" value="Genomic_DNA"/>
</dbReference>
<dbReference type="InterPro" id="IPR002068">
    <property type="entry name" value="A-crystallin/Hsp20_dom"/>
</dbReference>
<evidence type="ECO:0000256" key="1">
    <source>
        <dbReference type="PROSITE-ProRule" id="PRU00285"/>
    </source>
</evidence>
<comment type="similarity">
    <text evidence="1 2">Belongs to the small heat shock protein (HSP20) family.</text>
</comment>
<feature type="domain" description="SHSP" evidence="4">
    <location>
        <begin position="21"/>
        <end position="136"/>
    </location>
</feature>
<name>A0A455UEJ4_9GAMM</name>
<evidence type="ECO:0000259" key="4">
    <source>
        <dbReference type="PROSITE" id="PS01031"/>
    </source>
</evidence>
<dbReference type="InterPro" id="IPR031107">
    <property type="entry name" value="Small_HSP"/>
</dbReference>
<dbReference type="AlphaFoldDB" id="A0A455UEJ4"/>
<feature type="region of interest" description="Disordered" evidence="3">
    <location>
        <begin position="1"/>
        <end position="22"/>
    </location>
</feature>
<evidence type="ECO:0000313" key="6">
    <source>
        <dbReference type="Proteomes" id="UP000320231"/>
    </source>
</evidence>
<organism evidence="5 6">
    <name type="scientific">Vreelandella sulfidaeris</name>
    <dbReference type="NCBI Taxonomy" id="115553"/>
    <lineage>
        <taxon>Bacteria</taxon>
        <taxon>Pseudomonadati</taxon>
        <taxon>Pseudomonadota</taxon>
        <taxon>Gammaproteobacteria</taxon>
        <taxon>Oceanospirillales</taxon>
        <taxon>Halomonadaceae</taxon>
        <taxon>Vreelandella</taxon>
    </lineage>
</organism>
<dbReference type="SUPFAM" id="SSF49764">
    <property type="entry name" value="HSP20-like chaperones"/>
    <property type="match status" value="1"/>
</dbReference>
<dbReference type="KEGG" id="hsr:HSBAA_59260"/>
<gene>
    <name evidence="5" type="ORF">HSBAA_59260</name>
</gene>
<evidence type="ECO:0000313" key="5">
    <source>
        <dbReference type="EMBL" id="BBI64620.1"/>
    </source>
</evidence>